<comment type="caution">
    <text evidence="4">The sequence shown here is derived from an EMBL/GenBank/DDBJ whole genome shotgun (WGS) entry which is preliminary data.</text>
</comment>
<evidence type="ECO:0000313" key="5">
    <source>
        <dbReference type="Proteomes" id="UP000541969"/>
    </source>
</evidence>
<sequence>MDQPREGLFAGRGMSRRDLFRTAGAVGAGLALSSPLLSACANGSSGGGSGGSSLKVGFVSPRTGATAGFGEPDGYALKQARDALKGGLKIGGTTYDVTIVDKDSQSDPQRSAQVANDLINSDGVDLMLTTSTPETVNPVSDACEAAGVPCISTVVPWEAWYFGRGGTPEDKKAFRYTYHFCFGVEQFASAYTTMWPQVPTNNKVGVMWPNDSDGNAIRQSLGPLLQQAGYTIVDPGAYTDGTNDYSSQIAQFKAEDCQIFNTFPIPPDFATFWQQAAQQGYKPLIAQIAKTGLFPSQVEELGDIGVGLASGAYWTPTFPYKSSLTGTSSKDLADGYQKDSGKQWNQQLGATMALLDAGVAALKAADDPTDKEAVSKAIGTLEVETPVGNLKWGSGPNGNVVATPIIGGQWVKGTDFPLDFVLVENSSDTNVPIAASLKPYGSL</sequence>
<dbReference type="InterPro" id="IPR028081">
    <property type="entry name" value="Leu-bd"/>
</dbReference>
<evidence type="ECO:0000256" key="2">
    <source>
        <dbReference type="ARBA" id="ARBA00022729"/>
    </source>
</evidence>
<protein>
    <submittedName>
        <fullName evidence="4">Branched-chain amino acid transport system substrate-binding protein</fullName>
    </submittedName>
</protein>
<dbReference type="Gene3D" id="3.40.50.2300">
    <property type="match status" value="2"/>
</dbReference>
<dbReference type="EMBL" id="JACBZT010000001">
    <property type="protein sequence ID" value="NYJ08659.1"/>
    <property type="molecule type" value="Genomic_DNA"/>
</dbReference>
<keyword evidence="2" id="KW-0732">Signal</keyword>
<dbReference type="PROSITE" id="PS51318">
    <property type="entry name" value="TAT"/>
    <property type="match status" value="1"/>
</dbReference>
<dbReference type="PANTHER" id="PTHR30483">
    <property type="entry name" value="LEUCINE-SPECIFIC-BINDING PROTEIN"/>
    <property type="match status" value="1"/>
</dbReference>
<organism evidence="4 5">
    <name type="scientific">Petropleomorpha daqingensis</name>
    <dbReference type="NCBI Taxonomy" id="2026353"/>
    <lineage>
        <taxon>Bacteria</taxon>
        <taxon>Bacillati</taxon>
        <taxon>Actinomycetota</taxon>
        <taxon>Actinomycetes</taxon>
        <taxon>Geodermatophilales</taxon>
        <taxon>Geodermatophilaceae</taxon>
        <taxon>Petropleomorpha</taxon>
    </lineage>
</organism>
<dbReference type="RefSeq" id="WP_218859436.1">
    <property type="nucleotide sequence ID" value="NZ_JACBZT010000001.1"/>
</dbReference>
<dbReference type="InterPro" id="IPR006311">
    <property type="entry name" value="TAT_signal"/>
</dbReference>
<gene>
    <name evidence="4" type="ORF">GGQ55_004937</name>
</gene>
<dbReference type="SUPFAM" id="SSF53822">
    <property type="entry name" value="Periplasmic binding protein-like I"/>
    <property type="match status" value="1"/>
</dbReference>
<dbReference type="Pfam" id="PF13458">
    <property type="entry name" value="Peripla_BP_6"/>
    <property type="match status" value="1"/>
</dbReference>
<dbReference type="PANTHER" id="PTHR30483:SF6">
    <property type="entry name" value="PERIPLASMIC BINDING PROTEIN OF ABC TRANSPORTER FOR NATURAL AMINO ACIDS"/>
    <property type="match status" value="1"/>
</dbReference>
<proteinExistence type="inferred from homology"/>
<dbReference type="InterPro" id="IPR051010">
    <property type="entry name" value="BCAA_transport"/>
</dbReference>
<name>A0A853CPE1_9ACTN</name>
<evidence type="ECO:0000259" key="3">
    <source>
        <dbReference type="Pfam" id="PF13458"/>
    </source>
</evidence>
<accession>A0A853CPE1</accession>
<feature type="domain" description="Leucine-binding protein" evidence="3">
    <location>
        <begin position="54"/>
        <end position="411"/>
    </location>
</feature>
<dbReference type="Proteomes" id="UP000541969">
    <property type="component" value="Unassembled WGS sequence"/>
</dbReference>
<evidence type="ECO:0000256" key="1">
    <source>
        <dbReference type="ARBA" id="ARBA00010062"/>
    </source>
</evidence>
<keyword evidence="5" id="KW-1185">Reference proteome</keyword>
<dbReference type="CDD" id="cd06337">
    <property type="entry name" value="PBP1_ABC_ligand_binding-like"/>
    <property type="match status" value="1"/>
</dbReference>
<dbReference type="InterPro" id="IPR028082">
    <property type="entry name" value="Peripla_BP_I"/>
</dbReference>
<evidence type="ECO:0000313" key="4">
    <source>
        <dbReference type="EMBL" id="NYJ08659.1"/>
    </source>
</evidence>
<dbReference type="AlphaFoldDB" id="A0A853CPE1"/>
<reference evidence="4 5" key="1">
    <citation type="submission" date="2020-07" db="EMBL/GenBank/DDBJ databases">
        <title>Sequencing the genomes of 1000 actinobacteria strains.</title>
        <authorList>
            <person name="Klenk H.-P."/>
        </authorList>
    </citation>
    <scope>NUCLEOTIDE SEQUENCE [LARGE SCALE GENOMIC DNA]</scope>
    <source>
        <strain evidence="4 5">DSM 104001</strain>
    </source>
</reference>
<comment type="similarity">
    <text evidence="1">Belongs to the leucine-binding protein family.</text>
</comment>